<evidence type="ECO:0000256" key="2">
    <source>
        <dbReference type="ARBA" id="ARBA00007866"/>
    </source>
</evidence>
<dbReference type="PROSITE" id="PS00078">
    <property type="entry name" value="COX2"/>
    <property type="match status" value="1"/>
</dbReference>
<evidence type="ECO:0000256" key="15">
    <source>
        <dbReference type="SAM" id="Phobius"/>
    </source>
</evidence>
<evidence type="ECO:0000256" key="12">
    <source>
        <dbReference type="ARBA" id="ARBA00023136"/>
    </source>
</evidence>
<dbReference type="EMBL" id="HQ908425">
    <property type="protein sequence ID" value="ADW83102.1"/>
    <property type="molecule type" value="Genomic_DNA"/>
</dbReference>
<keyword evidence="5 14" id="KW-0812">Transmembrane</keyword>
<dbReference type="CDD" id="cd13912">
    <property type="entry name" value="CcO_II_C"/>
    <property type="match status" value="1"/>
</dbReference>
<dbReference type="InterPro" id="IPR036257">
    <property type="entry name" value="Cyt_c_oxidase_su2_TM_sf"/>
</dbReference>
<dbReference type="InterPro" id="IPR045187">
    <property type="entry name" value="CcO_II"/>
</dbReference>
<dbReference type="GO" id="GO:1902494">
    <property type="term" value="C:catalytic complex"/>
    <property type="evidence" value="ECO:0007669"/>
    <property type="project" value="UniProtKB-ARBA"/>
</dbReference>
<dbReference type="FunFam" id="1.10.287.90:FF:000004">
    <property type="entry name" value="Cytochrome c oxidase subunit 2"/>
    <property type="match status" value="1"/>
</dbReference>
<dbReference type="GO" id="GO:0005507">
    <property type="term" value="F:copper ion binding"/>
    <property type="evidence" value="ECO:0007669"/>
    <property type="project" value="InterPro"/>
</dbReference>
<keyword evidence="8 14" id="KW-0249">Electron transport</keyword>
<dbReference type="Pfam" id="PF00116">
    <property type="entry name" value="COX2"/>
    <property type="match status" value="1"/>
</dbReference>
<dbReference type="NCBIfam" id="TIGR02866">
    <property type="entry name" value="CoxB"/>
    <property type="match status" value="1"/>
</dbReference>
<feature type="transmembrane region" description="Helical" evidence="15">
    <location>
        <begin position="78"/>
        <end position="99"/>
    </location>
</feature>
<evidence type="ECO:0000256" key="1">
    <source>
        <dbReference type="ARBA" id="ARBA00004225"/>
    </source>
</evidence>
<dbReference type="InterPro" id="IPR034210">
    <property type="entry name" value="CcO_II_C"/>
</dbReference>
<reference evidence="18" key="1">
    <citation type="submission" date="2011-01" db="EMBL/GenBank/DDBJ databases">
        <authorList>
            <person name="Lang B.F."/>
            <person name="Burger G.B."/>
        </authorList>
    </citation>
    <scope>NUCLEOTIDE SEQUENCE</scope>
    <source>
        <strain evidence="18">UTEX 64</strain>
    </source>
</reference>
<evidence type="ECO:0000256" key="8">
    <source>
        <dbReference type="ARBA" id="ARBA00022982"/>
    </source>
</evidence>
<feature type="domain" description="Cytochrome oxidase subunit II transmembrane region profile" evidence="17">
    <location>
        <begin position="11"/>
        <end position="106"/>
    </location>
</feature>
<dbReference type="GO" id="GO:0016491">
    <property type="term" value="F:oxidoreductase activity"/>
    <property type="evidence" value="ECO:0007669"/>
    <property type="project" value="UniProtKB-KW"/>
</dbReference>
<gene>
    <name evidence="18" type="primary">cox2</name>
</gene>
<dbReference type="PROSITE" id="PS50857">
    <property type="entry name" value="COX2_CUA"/>
    <property type="match status" value="1"/>
</dbReference>
<evidence type="ECO:0000256" key="10">
    <source>
        <dbReference type="ARBA" id="ARBA00023008"/>
    </source>
</evidence>
<comment type="subcellular location">
    <subcellularLocation>
        <location evidence="14">Mitochondrion inner membrane</location>
        <topology evidence="14">Multi-pass membrane protein</topology>
    </subcellularLocation>
    <subcellularLocation>
        <location evidence="1">Mitochondrion membrane</location>
        <topology evidence="1">Multi-pass membrane protein</topology>
    </subcellularLocation>
</comment>
<dbReference type="PROSITE" id="PS50999">
    <property type="entry name" value="COX2_TM"/>
    <property type="match status" value="1"/>
</dbReference>
<evidence type="ECO:0000313" key="18">
    <source>
        <dbReference type="EMBL" id="ADW83102.1"/>
    </source>
</evidence>
<evidence type="ECO:0000259" key="17">
    <source>
        <dbReference type="PROSITE" id="PS50999"/>
    </source>
</evidence>
<dbReference type="FunFam" id="2.60.40.420:FF:000001">
    <property type="entry name" value="Cytochrome c oxidase subunit 2"/>
    <property type="match status" value="1"/>
</dbReference>
<dbReference type="InterPro" id="IPR002429">
    <property type="entry name" value="CcO_II-like_C"/>
</dbReference>
<evidence type="ECO:0000256" key="6">
    <source>
        <dbReference type="ARBA" id="ARBA00022723"/>
    </source>
</evidence>
<evidence type="ECO:0000256" key="9">
    <source>
        <dbReference type="ARBA" id="ARBA00022989"/>
    </source>
</evidence>
<dbReference type="PANTHER" id="PTHR22888:SF9">
    <property type="entry name" value="CYTOCHROME C OXIDASE SUBUNIT 2"/>
    <property type="match status" value="1"/>
</dbReference>
<keyword evidence="10 14" id="KW-0186">Copper</keyword>
<keyword evidence="9 15" id="KW-1133">Transmembrane helix</keyword>
<dbReference type="SUPFAM" id="SSF49503">
    <property type="entry name" value="Cupredoxins"/>
    <property type="match status" value="1"/>
</dbReference>
<geneLocation type="mitochondrion" evidence="18"/>
<organism evidence="18">
    <name type="scientific">Glaucocystis nostochinearum</name>
    <dbReference type="NCBI Taxonomy" id="38271"/>
    <lineage>
        <taxon>Eukaryota</taxon>
        <taxon>Glaucocystophyceae</taxon>
        <taxon>Glaucocystales</taxon>
        <taxon>Glaucocystaceae</taxon>
        <taxon>Glaucocystis</taxon>
    </lineage>
</organism>
<dbReference type="AlphaFoldDB" id="E9P6B8"/>
<dbReference type="RefSeq" id="YP_004222730.1">
    <property type="nucleotide sequence ID" value="NC_015117.1"/>
</dbReference>
<keyword evidence="3 14" id="KW-0813">Transport</keyword>
<dbReference type="GO" id="GO:0004129">
    <property type="term" value="F:cytochrome-c oxidase activity"/>
    <property type="evidence" value="ECO:0007669"/>
    <property type="project" value="UniProtKB-EC"/>
</dbReference>
<dbReference type="InterPro" id="IPR008972">
    <property type="entry name" value="Cupredoxin"/>
</dbReference>
<dbReference type="InterPro" id="IPR014222">
    <property type="entry name" value="Cyt_c_oxidase_su2"/>
</dbReference>
<evidence type="ECO:0000259" key="16">
    <source>
        <dbReference type="PROSITE" id="PS50857"/>
    </source>
</evidence>
<accession>E9P6B8</accession>
<dbReference type="Gene3D" id="2.60.40.420">
    <property type="entry name" value="Cupredoxins - blue copper proteins"/>
    <property type="match status" value="1"/>
</dbReference>
<evidence type="ECO:0000256" key="13">
    <source>
        <dbReference type="ARBA" id="ARBA00049512"/>
    </source>
</evidence>
<comment type="function">
    <text evidence="14">Component of the cytochrome c oxidase, the last enzyme in the mitochondrial electron transport chain which drives oxidative phosphorylation. The respiratory chain contains 3 multisubunit complexes succinate dehydrogenase (complex II, CII), ubiquinol-cytochrome c oxidoreductase (cytochrome b-c1 complex, complex III, CIII) and cytochrome c oxidase (complex IV, CIV), that cooperate to transfer electrons derived from NADH and succinate to molecular oxygen, creating an electrochemical gradient over the inner membrane that drives transmembrane transport and the ATP synthase. Cytochrome c oxidase is the component of the respiratory chain that catalyzes the reduction of oxygen to water. Electrons originating from reduced cytochrome c in the intermembrane space (IMS) are transferred via the dinuclear copper A center (CU(A)) of subunit 2 and heme A of subunit 1 to the active site in subunit 1, a binuclear center (BNC) formed by heme A3 and copper B (CU(B)). The BNC reduces molecular oxygen to 2 water molecules using 4 electrons from cytochrome c in the IMS and 4 protons from the mitochondrial matrix.</text>
</comment>
<comment type="cofactor">
    <cofactor evidence="14">
        <name>Cu cation</name>
        <dbReference type="ChEBI" id="CHEBI:23378"/>
    </cofactor>
    <text evidence="14">Binds a copper A center.</text>
</comment>
<comment type="catalytic activity">
    <reaction evidence="13">
        <text>4 Fe(II)-[cytochrome c] + O2 + 8 H(+)(in) = 4 Fe(III)-[cytochrome c] + 2 H2O + 4 H(+)(out)</text>
        <dbReference type="Rhea" id="RHEA:11436"/>
        <dbReference type="Rhea" id="RHEA-COMP:10350"/>
        <dbReference type="Rhea" id="RHEA-COMP:14399"/>
        <dbReference type="ChEBI" id="CHEBI:15377"/>
        <dbReference type="ChEBI" id="CHEBI:15378"/>
        <dbReference type="ChEBI" id="CHEBI:15379"/>
        <dbReference type="ChEBI" id="CHEBI:29033"/>
        <dbReference type="ChEBI" id="CHEBI:29034"/>
        <dbReference type="EC" id="7.1.1.9"/>
    </reaction>
    <physiologicalReaction direction="left-to-right" evidence="13">
        <dbReference type="Rhea" id="RHEA:11437"/>
    </physiologicalReaction>
</comment>
<proteinExistence type="inferred from homology"/>
<protein>
    <recommendedName>
        <fullName evidence="14">Cytochrome c oxidase subunit 2</fullName>
    </recommendedName>
</protein>
<feature type="domain" description="Cytochrome oxidase subunit II copper A binding" evidence="16">
    <location>
        <begin position="107"/>
        <end position="245"/>
    </location>
</feature>
<evidence type="ECO:0000256" key="11">
    <source>
        <dbReference type="ARBA" id="ARBA00023128"/>
    </source>
</evidence>
<keyword evidence="11 14" id="KW-0496">Mitochondrion</keyword>
<dbReference type="SUPFAM" id="SSF81464">
    <property type="entry name" value="Cytochrome c oxidase subunit II-like, transmembrane region"/>
    <property type="match status" value="1"/>
</dbReference>
<keyword evidence="4 14" id="KW-0679">Respiratory chain</keyword>
<keyword evidence="12 14" id="KW-0472">Membrane</keyword>
<dbReference type="GeneID" id="10210836"/>
<evidence type="ECO:0000256" key="7">
    <source>
        <dbReference type="ARBA" id="ARBA00022967"/>
    </source>
</evidence>
<dbReference type="PRINTS" id="PR01166">
    <property type="entry name" value="CYCOXIDASEII"/>
</dbReference>
<evidence type="ECO:0000256" key="3">
    <source>
        <dbReference type="ARBA" id="ARBA00022448"/>
    </source>
</evidence>
<keyword evidence="6 14" id="KW-0479">Metal-binding</keyword>
<evidence type="ECO:0000256" key="14">
    <source>
        <dbReference type="RuleBase" id="RU000457"/>
    </source>
</evidence>
<sequence>MKSFMNNFVSAATSWQMLFQDPNSPIMEGLINLHHDLMFFLILIAIFVAWMLGRTLWFFYYKKNSVPSKIVHGTFLEIAWTITPSLILLLLVIPSYALLYSMDELIDPKITLKVIGRQWYWSYEYSDTEKLLNKSIEFDSYMVPEDDLKPGQLRLLQLDDWPVLPIETHVRVLVTAADVLHSWAIPSLGIKVDATPGRLNQVSLFLKNKGFNFGQCSELCGANHAFMPIAIQGVNVYEYLDWIFTKTGVISK</sequence>
<name>E9P6B8_9EUKA</name>
<dbReference type="Gene3D" id="1.10.287.90">
    <property type="match status" value="1"/>
</dbReference>
<feature type="transmembrane region" description="Helical" evidence="15">
    <location>
        <begin position="37"/>
        <end position="58"/>
    </location>
</feature>
<dbReference type="GO" id="GO:0005743">
    <property type="term" value="C:mitochondrial inner membrane"/>
    <property type="evidence" value="ECO:0007669"/>
    <property type="project" value="UniProtKB-SubCell"/>
</dbReference>
<dbReference type="InterPro" id="IPR001505">
    <property type="entry name" value="Copper_CuA"/>
</dbReference>
<dbReference type="PANTHER" id="PTHR22888">
    <property type="entry name" value="CYTOCHROME C OXIDASE, SUBUNIT II"/>
    <property type="match status" value="1"/>
</dbReference>
<dbReference type="Pfam" id="PF02790">
    <property type="entry name" value="COX2_TM"/>
    <property type="match status" value="1"/>
</dbReference>
<comment type="similarity">
    <text evidence="2 14">Belongs to the cytochrome c oxidase subunit 2 family.</text>
</comment>
<evidence type="ECO:0000256" key="4">
    <source>
        <dbReference type="ARBA" id="ARBA00022660"/>
    </source>
</evidence>
<evidence type="ECO:0000256" key="5">
    <source>
        <dbReference type="ARBA" id="ARBA00022692"/>
    </source>
</evidence>
<dbReference type="GO" id="GO:1902495">
    <property type="term" value="C:transmembrane transporter complex"/>
    <property type="evidence" value="ECO:0007669"/>
    <property type="project" value="UniProtKB-ARBA"/>
</dbReference>
<keyword evidence="14" id="KW-0999">Mitochondrion inner membrane</keyword>
<dbReference type="InterPro" id="IPR011759">
    <property type="entry name" value="Cyt_c_oxidase_su2_TM_dom"/>
</dbReference>
<keyword evidence="7" id="KW-1278">Translocase</keyword>
<dbReference type="GO" id="GO:0042773">
    <property type="term" value="P:ATP synthesis coupled electron transport"/>
    <property type="evidence" value="ECO:0007669"/>
    <property type="project" value="TreeGrafter"/>
</dbReference>
<keyword evidence="18" id="KW-0560">Oxidoreductase</keyword>